<protein>
    <submittedName>
        <fullName evidence="1">Uncharacterized protein</fullName>
    </submittedName>
</protein>
<evidence type="ECO:0000313" key="2">
    <source>
        <dbReference type="Proteomes" id="UP000798662"/>
    </source>
</evidence>
<dbReference type="EMBL" id="CM020618">
    <property type="protein sequence ID" value="KAK1859931.1"/>
    <property type="molecule type" value="Genomic_DNA"/>
</dbReference>
<comment type="caution">
    <text evidence="1">The sequence shown here is derived from an EMBL/GenBank/DDBJ whole genome shotgun (WGS) entry which is preliminary data.</text>
</comment>
<name>A0ACC3BQD9_PYRYE</name>
<evidence type="ECO:0000313" key="1">
    <source>
        <dbReference type="EMBL" id="KAK1859931.1"/>
    </source>
</evidence>
<organism evidence="1 2">
    <name type="scientific">Pyropia yezoensis</name>
    <name type="common">Susabi-nori</name>
    <name type="synonym">Porphyra yezoensis</name>
    <dbReference type="NCBI Taxonomy" id="2788"/>
    <lineage>
        <taxon>Eukaryota</taxon>
        <taxon>Rhodophyta</taxon>
        <taxon>Bangiophyceae</taxon>
        <taxon>Bangiales</taxon>
        <taxon>Bangiaceae</taxon>
        <taxon>Pyropia</taxon>
    </lineage>
</organism>
<dbReference type="Proteomes" id="UP000798662">
    <property type="component" value="Chromosome 1"/>
</dbReference>
<sequence length="145" mass="14391">MREVLREAAAEAGPGRGAAEWPPSVSNGTDMAGKDGGVAPNGSSTAGAAADAAAEDRTREGPPTMVSPSSSPSSAVAATVGGAGGKHGGAAVAMPSFLQCPECAAVYVVDGDELAGVEMTVACSTCAHQWHAREVDLLWAGRRRG</sequence>
<keyword evidence="2" id="KW-1185">Reference proteome</keyword>
<proteinExistence type="predicted"/>
<reference evidence="1" key="1">
    <citation type="submission" date="2019-11" db="EMBL/GenBank/DDBJ databases">
        <title>Nori genome reveals adaptations in red seaweeds to the harsh intertidal environment.</title>
        <authorList>
            <person name="Wang D."/>
            <person name="Mao Y."/>
        </authorList>
    </citation>
    <scope>NUCLEOTIDE SEQUENCE</scope>
    <source>
        <tissue evidence="1">Gametophyte</tissue>
    </source>
</reference>
<accession>A0ACC3BQD9</accession>
<gene>
    <name evidence="1" type="ORF">I4F81_002523</name>
</gene>